<dbReference type="Pfam" id="PF03551">
    <property type="entry name" value="PadR"/>
    <property type="match status" value="1"/>
</dbReference>
<dbReference type="GO" id="GO:0003677">
    <property type="term" value="F:DNA binding"/>
    <property type="evidence" value="ECO:0007669"/>
    <property type="project" value="UniProtKB-KW"/>
</dbReference>
<evidence type="ECO:0000256" key="1">
    <source>
        <dbReference type="SAM" id="MobiDB-lite"/>
    </source>
</evidence>
<dbReference type="InterPro" id="IPR036388">
    <property type="entry name" value="WH-like_DNA-bd_sf"/>
</dbReference>
<dbReference type="EMBL" id="FNGF01000008">
    <property type="protein sequence ID" value="SDL68435.1"/>
    <property type="molecule type" value="Genomic_DNA"/>
</dbReference>
<dbReference type="SUPFAM" id="SSF46785">
    <property type="entry name" value="Winged helix' DNA-binding domain"/>
    <property type="match status" value="1"/>
</dbReference>
<sequence length="238" mass="26264">MLELAILGLLHESPMHGYELRKRLLALLGAIRAAFSYGSLYPTLKRMRLRGLIVEEAPAGAADPKTAPARGAAEKPLLSGRRARKVYRLTPEGKEHFAQLMADAGPESADEALFGVHFAFFSRTDPATRLRILEARRRRVEERRERIREALARTAERLDAYGLELQRHGLETAEREVRWLNELIASEEGRRPRPHHDFGDPVAGPGGPSALPEQGTPDPAASAGDPNKQGKEGGMRDG</sequence>
<keyword evidence="4" id="KW-1185">Reference proteome</keyword>
<dbReference type="RefSeq" id="WP_091053969.1">
    <property type="nucleotide sequence ID" value="NZ_FNGF01000008.1"/>
</dbReference>
<feature type="domain" description="Transcription regulator PadR N-terminal" evidence="2">
    <location>
        <begin position="6"/>
        <end position="56"/>
    </location>
</feature>
<dbReference type="Gene3D" id="1.10.10.10">
    <property type="entry name" value="Winged helix-like DNA-binding domain superfamily/Winged helix DNA-binding domain"/>
    <property type="match status" value="1"/>
</dbReference>
<organism evidence="3 4">
    <name type="scientific">Glycomyces sambucus</name>
    <dbReference type="NCBI Taxonomy" id="380244"/>
    <lineage>
        <taxon>Bacteria</taxon>
        <taxon>Bacillati</taxon>
        <taxon>Actinomycetota</taxon>
        <taxon>Actinomycetes</taxon>
        <taxon>Glycomycetales</taxon>
        <taxon>Glycomycetaceae</taxon>
        <taxon>Glycomyces</taxon>
    </lineage>
</organism>
<dbReference type="AlphaFoldDB" id="A0A1G9M407"/>
<dbReference type="PANTHER" id="PTHR33169">
    <property type="entry name" value="PADR-FAMILY TRANSCRIPTIONAL REGULATOR"/>
    <property type="match status" value="1"/>
</dbReference>
<accession>A0A1G9M407</accession>
<feature type="compositionally biased region" description="Basic and acidic residues" evidence="1">
    <location>
        <begin position="188"/>
        <end position="199"/>
    </location>
</feature>
<name>A0A1G9M407_9ACTN</name>
<evidence type="ECO:0000313" key="4">
    <source>
        <dbReference type="Proteomes" id="UP000198662"/>
    </source>
</evidence>
<evidence type="ECO:0000313" key="3">
    <source>
        <dbReference type="EMBL" id="SDL68435.1"/>
    </source>
</evidence>
<dbReference type="OrthoDB" id="2374094at2"/>
<keyword evidence="3" id="KW-0238">DNA-binding</keyword>
<feature type="compositionally biased region" description="Basic and acidic residues" evidence="1">
    <location>
        <begin position="228"/>
        <end position="238"/>
    </location>
</feature>
<dbReference type="InterPro" id="IPR052509">
    <property type="entry name" value="Metal_resp_DNA-bind_regulator"/>
</dbReference>
<dbReference type="STRING" id="380244.SAMN05216298_4790"/>
<gene>
    <name evidence="3" type="ORF">SAMN05216298_4790</name>
</gene>
<feature type="region of interest" description="Disordered" evidence="1">
    <location>
        <begin position="188"/>
        <end position="238"/>
    </location>
</feature>
<proteinExistence type="predicted"/>
<evidence type="ECO:0000259" key="2">
    <source>
        <dbReference type="Pfam" id="PF03551"/>
    </source>
</evidence>
<protein>
    <submittedName>
        <fullName evidence="3">DNA-binding transcriptional regulator, PadR family</fullName>
    </submittedName>
</protein>
<reference evidence="4" key="1">
    <citation type="submission" date="2016-10" db="EMBL/GenBank/DDBJ databases">
        <authorList>
            <person name="Varghese N."/>
            <person name="Submissions S."/>
        </authorList>
    </citation>
    <scope>NUCLEOTIDE SEQUENCE [LARGE SCALE GENOMIC DNA]</scope>
    <source>
        <strain evidence="4">CGMCC 4.3147</strain>
    </source>
</reference>
<dbReference type="InterPro" id="IPR036390">
    <property type="entry name" value="WH_DNA-bd_sf"/>
</dbReference>
<dbReference type="PANTHER" id="PTHR33169:SF26">
    <property type="entry name" value="CONSERVED PROTEIN"/>
    <property type="match status" value="1"/>
</dbReference>
<dbReference type="Proteomes" id="UP000198662">
    <property type="component" value="Unassembled WGS sequence"/>
</dbReference>
<dbReference type="InterPro" id="IPR005149">
    <property type="entry name" value="Tscrpt_reg_PadR_N"/>
</dbReference>